<gene>
    <name evidence="2" type="ORF">KP79_PYT23987</name>
</gene>
<feature type="region of interest" description="Disordered" evidence="1">
    <location>
        <begin position="620"/>
        <end position="639"/>
    </location>
</feature>
<feature type="region of interest" description="Disordered" evidence="1">
    <location>
        <begin position="776"/>
        <end position="807"/>
    </location>
</feature>
<dbReference type="AlphaFoldDB" id="A0A210QCE2"/>
<feature type="compositionally biased region" description="Polar residues" evidence="1">
    <location>
        <begin position="524"/>
        <end position="539"/>
    </location>
</feature>
<evidence type="ECO:0000313" key="3">
    <source>
        <dbReference type="Proteomes" id="UP000242188"/>
    </source>
</evidence>
<reference evidence="2 3" key="1">
    <citation type="journal article" date="2017" name="Nat. Ecol. Evol.">
        <title>Scallop genome provides insights into evolution of bilaterian karyotype and development.</title>
        <authorList>
            <person name="Wang S."/>
            <person name="Zhang J."/>
            <person name="Jiao W."/>
            <person name="Li J."/>
            <person name="Xun X."/>
            <person name="Sun Y."/>
            <person name="Guo X."/>
            <person name="Huan P."/>
            <person name="Dong B."/>
            <person name="Zhang L."/>
            <person name="Hu X."/>
            <person name="Sun X."/>
            <person name="Wang J."/>
            <person name="Zhao C."/>
            <person name="Wang Y."/>
            <person name="Wang D."/>
            <person name="Huang X."/>
            <person name="Wang R."/>
            <person name="Lv J."/>
            <person name="Li Y."/>
            <person name="Zhang Z."/>
            <person name="Liu B."/>
            <person name="Lu W."/>
            <person name="Hui Y."/>
            <person name="Liang J."/>
            <person name="Zhou Z."/>
            <person name="Hou R."/>
            <person name="Li X."/>
            <person name="Liu Y."/>
            <person name="Li H."/>
            <person name="Ning X."/>
            <person name="Lin Y."/>
            <person name="Zhao L."/>
            <person name="Xing Q."/>
            <person name="Dou J."/>
            <person name="Li Y."/>
            <person name="Mao J."/>
            <person name="Guo H."/>
            <person name="Dou H."/>
            <person name="Li T."/>
            <person name="Mu C."/>
            <person name="Jiang W."/>
            <person name="Fu Q."/>
            <person name="Fu X."/>
            <person name="Miao Y."/>
            <person name="Liu J."/>
            <person name="Yu Q."/>
            <person name="Li R."/>
            <person name="Liao H."/>
            <person name="Li X."/>
            <person name="Kong Y."/>
            <person name="Jiang Z."/>
            <person name="Chourrout D."/>
            <person name="Li R."/>
            <person name="Bao Z."/>
        </authorList>
    </citation>
    <scope>NUCLEOTIDE SEQUENCE [LARGE SCALE GENOMIC DNA]</scope>
    <source>
        <strain evidence="2 3">PY_sf001</strain>
    </source>
</reference>
<accession>A0A210QCE2</accession>
<keyword evidence="3" id="KW-1185">Reference proteome</keyword>
<feature type="region of interest" description="Disordered" evidence="1">
    <location>
        <begin position="662"/>
        <end position="694"/>
    </location>
</feature>
<evidence type="ECO:0000313" key="2">
    <source>
        <dbReference type="EMBL" id="OWF46409.1"/>
    </source>
</evidence>
<dbReference type="OrthoDB" id="6158438at2759"/>
<proteinExistence type="predicted"/>
<feature type="compositionally biased region" description="Polar residues" evidence="1">
    <location>
        <begin position="776"/>
        <end position="789"/>
    </location>
</feature>
<evidence type="ECO:0000256" key="1">
    <source>
        <dbReference type="SAM" id="MobiDB-lite"/>
    </source>
</evidence>
<feature type="region of interest" description="Disordered" evidence="1">
    <location>
        <begin position="517"/>
        <end position="539"/>
    </location>
</feature>
<feature type="compositionally biased region" description="Basic and acidic residues" evidence="1">
    <location>
        <begin position="630"/>
        <end position="639"/>
    </location>
</feature>
<dbReference type="Proteomes" id="UP000242188">
    <property type="component" value="Unassembled WGS sequence"/>
</dbReference>
<protein>
    <submittedName>
        <fullName evidence="2">Uncharacterized protein</fullName>
    </submittedName>
</protein>
<feature type="compositionally biased region" description="Polar residues" evidence="1">
    <location>
        <begin position="683"/>
        <end position="694"/>
    </location>
</feature>
<name>A0A210QCE2_MIZYE</name>
<sequence>MDADEIALLQDYKSYFQKNVDPITVTNGLRTHGRIDASIFKSVYDVDRKSFGDRAEVWKEVIQIITKLCPFPSFLSILDTTGYTDLSLDLSVHIRSIKGHLNDVVRLQRGNCRGSNHKFAQELFVSLKINTHNNTFKNPRENLHELSQRFRAKFVHELDLDKKMLIADKYAACLCAEIDSHTMLYVRKFPTHGLFKELEDLIPETSNTHVTEVAFRSRMAIACAIAEDTERGEEFLTDARVASYHIGACVQLDNMLYIQVFNYLCKFENNPTDDLRDTIIKLAGMSLQALEDEDDVTRIFWKRMFLLRMVYCLLGISNRCDLIPRCVARQKYVYKARQLMAEIDKIWDGIESRRRMFYYVARARLHDLDSRRVKQEISDMGRKSQNEGAMLNIEAAIFQIEKAIALGEEGNFGETCYVKLYASELKEKKLQLILQQTGRSARAGHEHSDKSEFACEHNSYEDEIAGKATENMDMTSYRPYSTRLRINQSSDNDTLVADKSKVLHHASITDIDKSVSLQKDPRSIPNTRGNESLTNTDRQSNCSLDIRQERQFTGNGRHQVLVSQHDIYRPLCVQSEKCPQHVESCLVYTQGNVCHQPRNAHYQIGNAHHHLLNTDHQQGNALHQPGNAHHQPENAHHQSENVTYQPGHIWHQPVLVQPQPENVGHESENANHQPGIVKHHFGNSPQRPGSTNQEQVNALHELVDAHNRSENANHQPVSTCYPHHQPEFISVTQGVNSRRLPMQNICQSQTYDAQGIFQPRSATYQQHIEIQVNQQDLRQPESTTHQSGDVSVETLSYGGQPDKDIRE</sequence>
<organism evidence="2 3">
    <name type="scientific">Mizuhopecten yessoensis</name>
    <name type="common">Japanese scallop</name>
    <name type="synonym">Patinopecten yessoensis</name>
    <dbReference type="NCBI Taxonomy" id="6573"/>
    <lineage>
        <taxon>Eukaryota</taxon>
        <taxon>Metazoa</taxon>
        <taxon>Spiralia</taxon>
        <taxon>Lophotrochozoa</taxon>
        <taxon>Mollusca</taxon>
        <taxon>Bivalvia</taxon>
        <taxon>Autobranchia</taxon>
        <taxon>Pteriomorphia</taxon>
        <taxon>Pectinida</taxon>
        <taxon>Pectinoidea</taxon>
        <taxon>Pectinidae</taxon>
        <taxon>Mizuhopecten</taxon>
    </lineage>
</organism>
<comment type="caution">
    <text evidence="2">The sequence shown here is derived from an EMBL/GenBank/DDBJ whole genome shotgun (WGS) entry which is preliminary data.</text>
</comment>
<dbReference type="EMBL" id="NEDP02004188">
    <property type="protein sequence ID" value="OWF46409.1"/>
    <property type="molecule type" value="Genomic_DNA"/>
</dbReference>